<accession>A0ABR2ERG7</accession>
<comment type="caution">
    <text evidence="1">The sequence shown here is derived from an EMBL/GenBank/DDBJ whole genome shotgun (WGS) entry which is preliminary data.</text>
</comment>
<sequence length="150" mass="16526">MLHSMLEGRYIDVGRLTYKAIVDKLHPRMFSRYLITWPLPLLQCYGHTSTLSSAPRSCRYCISFYTRHNSTSVEESANGGAKLNFSFDAQASSLPPKKAKDKGKAPRSPIMIAPASLVHLSDEATIDASAPSRAASLTITLQHLPLLSHQ</sequence>
<dbReference type="EMBL" id="JBBPBM010000010">
    <property type="protein sequence ID" value="KAK8564611.1"/>
    <property type="molecule type" value="Genomic_DNA"/>
</dbReference>
<evidence type="ECO:0000313" key="1">
    <source>
        <dbReference type="EMBL" id="KAK8564611.1"/>
    </source>
</evidence>
<proteinExistence type="predicted"/>
<dbReference type="Proteomes" id="UP001472677">
    <property type="component" value="Unassembled WGS sequence"/>
</dbReference>
<name>A0ABR2ERG7_9ROSI</name>
<reference evidence="1 2" key="1">
    <citation type="journal article" date="2024" name="G3 (Bethesda)">
        <title>Genome assembly of Hibiscus sabdariffa L. provides insights into metabolisms of medicinal natural products.</title>
        <authorList>
            <person name="Kim T."/>
        </authorList>
    </citation>
    <scope>NUCLEOTIDE SEQUENCE [LARGE SCALE GENOMIC DNA]</scope>
    <source>
        <strain evidence="1">TK-2024</strain>
        <tissue evidence="1">Old leaves</tissue>
    </source>
</reference>
<evidence type="ECO:0000313" key="2">
    <source>
        <dbReference type="Proteomes" id="UP001472677"/>
    </source>
</evidence>
<organism evidence="1 2">
    <name type="scientific">Hibiscus sabdariffa</name>
    <name type="common">roselle</name>
    <dbReference type="NCBI Taxonomy" id="183260"/>
    <lineage>
        <taxon>Eukaryota</taxon>
        <taxon>Viridiplantae</taxon>
        <taxon>Streptophyta</taxon>
        <taxon>Embryophyta</taxon>
        <taxon>Tracheophyta</taxon>
        <taxon>Spermatophyta</taxon>
        <taxon>Magnoliopsida</taxon>
        <taxon>eudicotyledons</taxon>
        <taxon>Gunneridae</taxon>
        <taxon>Pentapetalae</taxon>
        <taxon>rosids</taxon>
        <taxon>malvids</taxon>
        <taxon>Malvales</taxon>
        <taxon>Malvaceae</taxon>
        <taxon>Malvoideae</taxon>
        <taxon>Hibiscus</taxon>
    </lineage>
</organism>
<keyword evidence="2" id="KW-1185">Reference proteome</keyword>
<protein>
    <submittedName>
        <fullName evidence="1">Uncharacterized protein</fullName>
    </submittedName>
</protein>
<gene>
    <name evidence="1" type="ORF">V6N12_058194</name>
</gene>